<proteinExistence type="predicted"/>
<dbReference type="KEGG" id="aswu:HUW51_07755"/>
<evidence type="ECO:0000313" key="9">
    <source>
        <dbReference type="EMBL" id="QNF32627.1"/>
    </source>
</evidence>
<dbReference type="InterPro" id="IPR050250">
    <property type="entry name" value="Macrolide_Exporter_MacB"/>
</dbReference>
<evidence type="ECO:0000256" key="2">
    <source>
        <dbReference type="ARBA" id="ARBA00022475"/>
    </source>
</evidence>
<feature type="transmembrane region" description="Helical" evidence="6">
    <location>
        <begin position="402"/>
        <end position="431"/>
    </location>
</feature>
<keyword evidence="2" id="KW-1003">Cell membrane</keyword>
<dbReference type="Pfam" id="PF12704">
    <property type="entry name" value="MacB_PCD"/>
    <property type="match status" value="2"/>
</dbReference>
<dbReference type="GO" id="GO:0022857">
    <property type="term" value="F:transmembrane transporter activity"/>
    <property type="evidence" value="ECO:0007669"/>
    <property type="project" value="TreeGrafter"/>
</dbReference>
<keyword evidence="4 6" id="KW-1133">Transmembrane helix</keyword>
<feature type="domain" description="MacB-like periplasmic core" evidence="8">
    <location>
        <begin position="487"/>
        <end position="662"/>
    </location>
</feature>
<evidence type="ECO:0000256" key="3">
    <source>
        <dbReference type="ARBA" id="ARBA00022692"/>
    </source>
</evidence>
<feature type="transmembrane region" description="Helical" evidence="6">
    <location>
        <begin position="21"/>
        <end position="41"/>
    </location>
</feature>
<feature type="domain" description="ABC3 transporter permease C-terminal" evidence="7">
    <location>
        <begin position="704"/>
        <end position="815"/>
    </location>
</feature>
<feature type="transmembrane region" description="Helical" evidence="6">
    <location>
        <begin position="452"/>
        <end position="472"/>
    </location>
</feature>
<feature type="transmembrane region" description="Helical" evidence="6">
    <location>
        <begin position="309"/>
        <end position="331"/>
    </location>
</feature>
<dbReference type="GO" id="GO:0005886">
    <property type="term" value="C:plasma membrane"/>
    <property type="evidence" value="ECO:0007669"/>
    <property type="project" value="UniProtKB-SubCell"/>
</dbReference>
<dbReference type="InterPro" id="IPR003838">
    <property type="entry name" value="ABC3_permease_C"/>
</dbReference>
<evidence type="ECO:0000256" key="6">
    <source>
        <dbReference type="SAM" id="Phobius"/>
    </source>
</evidence>
<feature type="domain" description="MacB-like periplasmic core" evidence="8">
    <location>
        <begin position="20"/>
        <end position="264"/>
    </location>
</feature>
<dbReference type="Pfam" id="PF02687">
    <property type="entry name" value="FtsX"/>
    <property type="match status" value="2"/>
</dbReference>
<sequence length="823" mass="91307">MFRNNLKIAIRNLWKYPAFSGINVLGLAIGISACLVIFLLARFELSYDTFHAEQSKIYRVVSHLGFAGEIYKNNGVSGAAPAAIKQEITGLAHVAPFQLYSVEQVHVPQSSGKIKMFDFRTVDYSPSSIKYIIADPEYFAIFKYNWLAGNAQTALQEPYQVVLSEKQAQTYFGKQKAANYLGKTLTYLDGQDTTTVTVSGIVQDWQQNTDLHFTNFISLATANQNPAWQENLALKQWAGTSSSSQLFVQLTPGTTPAQVARQFPALINRHVPKDEYNNNRSFLLQPLRDIHFNADYGGGYVRLAHRPTLYALMGVAAFLLLIAAINFINLATAQSVQRAKEIGVRKVLGSNRGSLIKQFLSETFVLTLVAVLLAVLLTNPVLVAFSKFLPAGISLPWFSPAVWLFLAAVLVITTLLAGFYPAWVLSAAAPIQSLKGQIATATTRKAYLRKTLIVFQFTISQVFILGTLVVGAQINYLRNQDMGFKQDQIVTFETDWRDQSQKKFVLLNKIRQMPAVAQVSLSHSTPALSGTNTMVFKYLDGKKEISLILHNKSGDENYINLYGIKLLAGRNIRPADTLQELLINEAGARSLGFKQADEAVGKYLLLDQKKLPIVGVISDFNVQSLHKAIEPVFIGSENRYARTFNLKLVTSGKSAAEVKATMAQVEQEFKKLYPDQNFHYTFLDETIAHFYDNEQKTAAIVRLATGLAIFIACLGLLGLVAFTVTQRTKEIGIRKVLGASVTSIVTLLSRDFLKLVLLANVIAWPLAGWFMHQWLQDFAYRTPISWWLFALAGLAAILMALLAVSFQAIKAAVANPVKSLRTE</sequence>
<name>A0A7G7G643_9BACT</name>
<evidence type="ECO:0000259" key="7">
    <source>
        <dbReference type="Pfam" id="PF02687"/>
    </source>
</evidence>
<feature type="transmembrane region" description="Helical" evidence="6">
    <location>
        <begin position="359"/>
        <end position="382"/>
    </location>
</feature>
<feature type="transmembrane region" description="Helical" evidence="6">
    <location>
        <begin position="752"/>
        <end position="772"/>
    </location>
</feature>
<comment type="subcellular location">
    <subcellularLocation>
        <location evidence="1">Cell membrane</location>
        <topology evidence="1">Multi-pass membrane protein</topology>
    </subcellularLocation>
</comment>
<dbReference type="EMBL" id="CP055156">
    <property type="protein sequence ID" value="QNF32627.1"/>
    <property type="molecule type" value="Genomic_DNA"/>
</dbReference>
<accession>A0A7G7G643</accession>
<feature type="transmembrane region" description="Helical" evidence="6">
    <location>
        <begin position="703"/>
        <end position="725"/>
    </location>
</feature>
<evidence type="ECO:0000256" key="1">
    <source>
        <dbReference type="ARBA" id="ARBA00004651"/>
    </source>
</evidence>
<dbReference type="PROSITE" id="PS51257">
    <property type="entry name" value="PROKAR_LIPOPROTEIN"/>
    <property type="match status" value="1"/>
</dbReference>
<gene>
    <name evidence="9" type="ORF">HUW51_07755</name>
</gene>
<evidence type="ECO:0000256" key="5">
    <source>
        <dbReference type="ARBA" id="ARBA00023136"/>
    </source>
</evidence>
<keyword evidence="10" id="KW-1185">Reference proteome</keyword>
<dbReference type="RefSeq" id="WP_185273405.1">
    <property type="nucleotide sequence ID" value="NZ_CP055156.1"/>
</dbReference>
<dbReference type="AlphaFoldDB" id="A0A7G7G643"/>
<evidence type="ECO:0000256" key="4">
    <source>
        <dbReference type="ARBA" id="ARBA00022989"/>
    </source>
</evidence>
<evidence type="ECO:0000259" key="8">
    <source>
        <dbReference type="Pfam" id="PF12704"/>
    </source>
</evidence>
<keyword evidence="3 6" id="KW-0812">Transmembrane</keyword>
<dbReference type="InterPro" id="IPR025857">
    <property type="entry name" value="MacB_PCD"/>
</dbReference>
<dbReference type="PANTHER" id="PTHR30572">
    <property type="entry name" value="MEMBRANE COMPONENT OF TRANSPORTER-RELATED"/>
    <property type="match status" value="1"/>
</dbReference>
<organism evidence="9 10">
    <name type="scientific">Adhaeribacter swui</name>
    <dbReference type="NCBI Taxonomy" id="2086471"/>
    <lineage>
        <taxon>Bacteria</taxon>
        <taxon>Pseudomonadati</taxon>
        <taxon>Bacteroidota</taxon>
        <taxon>Cytophagia</taxon>
        <taxon>Cytophagales</taxon>
        <taxon>Hymenobacteraceae</taxon>
        <taxon>Adhaeribacter</taxon>
    </lineage>
</organism>
<dbReference type="Proteomes" id="UP000515237">
    <property type="component" value="Chromosome"/>
</dbReference>
<feature type="domain" description="ABC3 transporter permease C-terminal" evidence="7">
    <location>
        <begin position="315"/>
        <end position="426"/>
    </location>
</feature>
<dbReference type="PANTHER" id="PTHR30572:SF18">
    <property type="entry name" value="ABC-TYPE MACROLIDE FAMILY EXPORT SYSTEM PERMEASE COMPONENT 2"/>
    <property type="match status" value="1"/>
</dbReference>
<feature type="transmembrane region" description="Helical" evidence="6">
    <location>
        <begin position="784"/>
        <end position="804"/>
    </location>
</feature>
<reference evidence="9 10" key="1">
    <citation type="journal article" date="2018" name="Int. J. Syst. Evol. Microbiol.">
        <title>Adhaeribacter swui sp. nov., isolated from wet mud.</title>
        <authorList>
            <person name="Kim D.U."/>
            <person name="Kim K.W."/>
            <person name="Kang M.S."/>
            <person name="Kim J.Y."/>
            <person name="Jang J.H."/>
            <person name="Kim M.K."/>
        </authorList>
    </citation>
    <scope>NUCLEOTIDE SEQUENCE [LARGE SCALE GENOMIC DNA]</scope>
    <source>
        <strain evidence="9 10">KCTC 52873</strain>
    </source>
</reference>
<keyword evidence="5 6" id="KW-0472">Membrane</keyword>
<protein>
    <submittedName>
        <fullName evidence="9">ABC transporter permease</fullName>
    </submittedName>
</protein>
<evidence type="ECO:0000313" key="10">
    <source>
        <dbReference type="Proteomes" id="UP000515237"/>
    </source>
</evidence>